<dbReference type="Proteomes" id="UP001054837">
    <property type="component" value="Unassembled WGS sequence"/>
</dbReference>
<accession>A0AAV4VF68</accession>
<feature type="compositionally biased region" description="Basic and acidic residues" evidence="1">
    <location>
        <begin position="1"/>
        <end position="24"/>
    </location>
</feature>
<feature type="region of interest" description="Disordered" evidence="1">
    <location>
        <begin position="1"/>
        <end position="53"/>
    </location>
</feature>
<gene>
    <name evidence="2" type="ORF">CDAR_294041</name>
</gene>
<name>A0AAV4VF68_9ARAC</name>
<sequence length="128" mass="14786">MRSRVSERFDISARRRDARGENKKNATKIKRERRGHLPTLTPRDWQGSRKKRQGYRTTNHLLLATVKLRVSESGEGIPSRVFYLFACDMSRPTESENPFVNSPPPPENISLGSLRFLETRFFSSSLYG</sequence>
<evidence type="ECO:0000256" key="1">
    <source>
        <dbReference type="SAM" id="MobiDB-lite"/>
    </source>
</evidence>
<protein>
    <submittedName>
        <fullName evidence="2">Uncharacterized protein</fullName>
    </submittedName>
</protein>
<dbReference type="EMBL" id="BPLQ01012966">
    <property type="protein sequence ID" value="GIY68927.1"/>
    <property type="molecule type" value="Genomic_DNA"/>
</dbReference>
<reference evidence="2 3" key="1">
    <citation type="submission" date="2021-06" db="EMBL/GenBank/DDBJ databases">
        <title>Caerostris darwini draft genome.</title>
        <authorList>
            <person name="Kono N."/>
            <person name="Arakawa K."/>
        </authorList>
    </citation>
    <scope>NUCLEOTIDE SEQUENCE [LARGE SCALE GENOMIC DNA]</scope>
</reference>
<proteinExistence type="predicted"/>
<keyword evidence="3" id="KW-1185">Reference proteome</keyword>
<evidence type="ECO:0000313" key="3">
    <source>
        <dbReference type="Proteomes" id="UP001054837"/>
    </source>
</evidence>
<comment type="caution">
    <text evidence="2">The sequence shown here is derived from an EMBL/GenBank/DDBJ whole genome shotgun (WGS) entry which is preliminary data.</text>
</comment>
<dbReference type="AlphaFoldDB" id="A0AAV4VF68"/>
<evidence type="ECO:0000313" key="2">
    <source>
        <dbReference type="EMBL" id="GIY68927.1"/>
    </source>
</evidence>
<feature type="compositionally biased region" description="Basic residues" evidence="1">
    <location>
        <begin position="25"/>
        <end position="36"/>
    </location>
</feature>
<organism evidence="2 3">
    <name type="scientific">Caerostris darwini</name>
    <dbReference type="NCBI Taxonomy" id="1538125"/>
    <lineage>
        <taxon>Eukaryota</taxon>
        <taxon>Metazoa</taxon>
        <taxon>Ecdysozoa</taxon>
        <taxon>Arthropoda</taxon>
        <taxon>Chelicerata</taxon>
        <taxon>Arachnida</taxon>
        <taxon>Araneae</taxon>
        <taxon>Araneomorphae</taxon>
        <taxon>Entelegynae</taxon>
        <taxon>Araneoidea</taxon>
        <taxon>Araneidae</taxon>
        <taxon>Caerostris</taxon>
    </lineage>
</organism>